<dbReference type="AlphaFoldDB" id="A0A5N7MGR3"/>
<comment type="caution">
    <text evidence="1">The sequence shown here is derived from an EMBL/GenBank/DDBJ whole genome shotgun (WGS) entry which is preliminary data.</text>
</comment>
<evidence type="ECO:0000313" key="1">
    <source>
        <dbReference type="EMBL" id="MPR26195.1"/>
    </source>
</evidence>
<dbReference type="OrthoDB" id="9412200at2"/>
<dbReference type="RefSeq" id="WP_152712279.1">
    <property type="nucleotide sequence ID" value="NZ_VOSJ01000037.1"/>
</dbReference>
<accession>A0A5N7MGR3</accession>
<organism evidence="1 2">
    <name type="scientific">Microvirga tunisiensis</name>
    <dbReference type="NCBI Taxonomy" id="2108360"/>
    <lineage>
        <taxon>Bacteria</taxon>
        <taxon>Pseudomonadati</taxon>
        <taxon>Pseudomonadota</taxon>
        <taxon>Alphaproteobacteria</taxon>
        <taxon>Hyphomicrobiales</taxon>
        <taxon>Methylobacteriaceae</taxon>
        <taxon>Microvirga</taxon>
    </lineage>
</organism>
<name>A0A5N7MGR3_9HYPH</name>
<evidence type="ECO:0000313" key="2">
    <source>
        <dbReference type="Proteomes" id="UP000403266"/>
    </source>
</evidence>
<reference evidence="1 2" key="1">
    <citation type="journal article" date="2019" name="Syst. Appl. Microbiol.">
        <title>Microvirga tunisiensis sp. nov., a root nodule symbiotic bacterium isolated from Lupinus micranthus and L. luteus grown in Northern Tunisia.</title>
        <authorList>
            <person name="Msaddak A."/>
            <person name="Rejili M."/>
            <person name="Duran D."/>
            <person name="Mars M."/>
            <person name="Palacios J.M."/>
            <person name="Ruiz-Argueso T."/>
            <person name="Rey L."/>
            <person name="Imperial J."/>
        </authorList>
    </citation>
    <scope>NUCLEOTIDE SEQUENCE [LARGE SCALE GENOMIC DNA]</scope>
    <source>
        <strain evidence="1 2">Lmie10</strain>
    </source>
</reference>
<dbReference type="EMBL" id="VOSK01000042">
    <property type="protein sequence ID" value="MPR26195.1"/>
    <property type="molecule type" value="Genomic_DNA"/>
</dbReference>
<sequence>MTTLSPDEKKSLAEYVRTTYGVDEYEIVGACALLWSGWESDTVAALVRLSDGRPVAGGYPTDAAPADQRVQAVNRGN</sequence>
<keyword evidence="2" id="KW-1185">Reference proteome</keyword>
<dbReference type="Proteomes" id="UP000403266">
    <property type="component" value="Unassembled WGS sequence"/>
</dbReference>
<protein>
    <submittedName>
        <fullName evidence="1">Uncharacterized protein</fullName>
    </submittedName>
</protein>
<gene>
    <name evidence="1" type="ORF">FS320_13390</name>
</gene>
<proteinExistence type="predicted"/>